<dbReference type="Proteomes" id="UP000810171">
    <property type="component" value="Unassembled WGS sequence"/>
</dbReference>
<evidence type="ECO:0000256" key="14">
    <source>
        <dbReference type="ARBA" id="ARBA00038036"/>
    </source>
</evidence>
<evidence type="ECO:0000256" key="1">
    <source>
        <dbReference type="ARBA" id="ARBA00001206"/>
    </source>
</evidence>
<dbReference type="HAMAP" id="MF_01274">
    <property type="entry name" value="Pantothen_kinase_3"/>
    <property type="match status" value="1"/>
</dbReference>
<comment type="similarity">
    <text evidence="14 16">Belongs to the type III pantothenate kinase family.</text>
</comment>
<dbReference type="NCBIfam" id="TIGR00671">
    <property type="entry name" value="baf"/>
    <property type="match status" value="1"/>
</dbReference>
<evidence type="ECO:0000256" key="6">
    <source>
        <dbReference type="ARBA" id="ARBA00012102"/>
    </source>
</evidence>
<keyword evidence="10 16" id="KW-0418">Kinase</keyword>
<evidence type="ECO:0000313" key="17">
    <source>
        <dbReference type="EMBL" id="MBP0050030.1"/>
    </source>
</evidence>
<sequence>MSRLELDAGNTFIKWRLLDGEQIVQRGRWPTGRFEPAMLADVDARPAQVWLASVAGKDVNRVMREAVSARWNMDLRQAFTQATCAGVINSYRDPARMGVDRWLAMLAAWHRASGPCCVVDCGSAITVDLLDAEGVHRGGYILPGLRLMQISLLGRTAEVRVEEALEVEAVMPGRSTEEGVSHGARFMLMALAEQLRLGLPGESGPVRTLVTGGDAEALTAFLPDAVLCPDLVLDGLQWAWG</sequence>
<keyword evidence="16" id="KW-0479">Metal-binding</keyword>
<keyword evidence="13 16" id="KW-0173">Coenzyme A biosynthesis</keyword>
<comment type="cofactor">
    <cofactor evidence="2">
        <name>K(+)</name>
        <dbReference type="ChEBI" id="CHEBI:29103"/>
    </cofactor>
</comment>
<evidence type="ECO:0000256" key="3">
    <source>
        <dbReference type="ARBA" id="ARBA00004496"/>
    </source>
</evidence>
<comment type="function">
    <text evidence="16">Catalyzes the phosphorylation of pantothenate (Pan), the first step in CoA biosynthesis.</text>
</comment>
<evidence type="ECO:0000256" key="12">
    <source>
        <dbReference type="ARBA" id="ARBA00022958"/>
    </source>
</evidence>
<dbReference type="GO" id="GO:0016301">
    <property type="term" value="F:kinase activity"/>
    <property type="evidence" value="ECO:0007669"/>
    <property type="project" value="UniProtKB-KW"/>
</dbReference>
<comment type="pathway">
    <text evidence="4 16">Cofactor biosynthesis; coenzyme A biosynthesis; CoA from (R)-pantothenate: step 1/5.</text>
</comment>
<dbReference type="Gene3D" id="3.30.420.40">
    <property type="match status" value="2"/>
</dbReference>
<dbReference type="PANTHER" id="PTHR34265">
    <property type="entry name" value="TYPE III PANTOTHENATE KINASE"/>
    <property type="match status" value="1"/>
</dbReference>
<dbReference type="CDD" id="cd24015">
    <property type="entry name" value="ASKHA_NBD_PanK-III"/>
    <property type="match status" value="1"/>
</dbReference>
<comment type="subcellular location">
    <subcellularLocation>
        <location evidence="3 16">Cytoplasm</location>
    </subcellularLocation>
</comment>
<feature type="binding site" evidence="16">
    <location>
        <position position="123"/>
    </location>
    <ligand>
        <name>ATP</name>
        <dbReference type="ChEBI" id="CHEBI:30616"/>
    </ligand>
</feature>
<evidence type="ECO:0000256" key="15">
    <source>
        <dbReference type="ARBA" id="ARBA00040883"/>
    </source>
</evidence>
<organism evidence="17 18">
    <name type="scientific">Marinobacterium alkalitolerans</name>
    <dbReference type="NCBI Taxonomy" id="1542925"/>
    <lineage>
        <taxon>Bacteria</taxon>
        <taxon>Pseudomonadati</taxon>
        <taxon>Pseudomonadota</taxon>
        <taxon>Gammaproteobacteria</taxon>
        <taxon>Oceanospirillales</taxon>
        <taxon>Oceanospirillaceae</taxon>
        <taxon>Marinobacterium</taxon>
    </lineage>
</organism>
<keyword evidence="12 16" id="KW-0630">Potassium</keyword>
<proteinExistence type="inferred from homology"/>
<keyword evidence="7 16" id="KW-0963">Cytoplasm</keyword>
<name>A0ABS3ZE98_9GAMM</name>
<evidence type="ECO:0000256" key="2">
    <source>
        <dbReference type="ARBA" id="ARBA00001958"/>
    </source>
</evidence>
<dbReference type="EC" id="2.7.1.33" evidence="6 16"/>
<comment type="subunit">
    <text evidence="5 16">Homodimer.</text>
</comment>
<feature type="active site" description="Proton acceptor" evidence="16">
    <location>
        <position position="100"/>
    </location>
</feature>
<dbReference type="Pfam" id="PF03309">
    <property type="entry name" value="Pan_kinase"/>
    <property type="match status" value="1"/>
</dbReference>
<accession>A0ABS3ZE98</accession>
<comment type="caution">
    <text evidence="17">The sequence shown here is derived from an EMBL/GenBank/DDBJ whole genome shotgun (WGS) entry which is preliminary data.</text>
</comment>
<dbReference type="SUPFAM" id="SSF53067">
    <property type="entry name" value="Actin-like ATPase domain"/>
    <property type="match status" value="2"/>
</dbReference>
<evidence type="ECO:0000256" key="7">
    <source>
        <dbReference type="ARBA" id="ARBA00022490"/>
    </source>
</evidence>
<dbReference type="EMBL" id="JACVEW010000032">
    <property type="protein sequence ID" value="MBP0050030.1"/>
    <property type="molecule type" value="Genomic_DNA"/>
</dbReference>
<dbReference type="InterPro" id="IPR043129">
    <property type="entry name" value="ATPase_NBD"/>
</dbReference>
<evidence type="ECO:0000256" key="4">
    <source>
        <dbReference type="ARBA" id="ARBA00005225"/>
    </source>
</evidence>
<evidence type="ECO:0000256" key="11">
    <source>
        <dbReference type="ARBA" id="ARBA00022840"/>
    </source>
</evidence>
<evidence type="ECO:0000256" key="16">
    <source>
        <dbReference type="HAMAP-Rule" id="MF_01274"/>
    </source>
</evidence>
<evidence type="ECO:0000256" key="10">
    <source>
        <dbReference type="ARBA" id="ARBA00022777"/>
    </source>
</evidence>
<protein>
    <recommendedName>
        <fullName evidence="15 16">Type III pantothenate kinase</fullName>
        <ecNumber evidence="6 16">2.7.1.33</ecNumber>
    </recommendedName>
    <alternativeName>
        <fullName evidence="16">PanK-III</fullName>
    </alternativeName>
    <alternativeName>
        <fullName evidence="16">Pantothenic acid kinase</fullName>
    </alternativeName>
</protein>
<feature type="binding site" evidence="16">
    <location>
        <position position="120"/>
    </location>
    <ligand>
        <name>K(+)</name>
        <dbReference type="ChEBI" id="CHEBI:29103"/>
    </ligand>
</feature>
<evidence type="ECO:0000313" key="18">
    <source>
        <dbReference type="Proteomes" id="UP000810171"/>
    </source>
</evidence>
<dbReference type="RefSeq" id="WP_209288715.1">
    <property type="nucleotide sequence ID" value="NZ_JACVEW010000032.1"/>
</dbReference>
<gene>
    <name evidence="16" type="primary">coaX</name>
    <name evidence="17" type="ORF">H9C73_14975</name>
</gene>
<keyword evidence="9 16" id="KW-0547">Nucleotide-binding</keyword>
<dbReference type="PANTHER" id="PTHR34265:SF1">
    <property type="entry name" value="TYPE III PANTOTHENATE KINASE"/>
    <property type="match status" value="1"/>
</dbReference>
<evidence type="ECO:0000256" key="13">
    <source>
        <dbReference type="ARBA" id="ARBA00022993"/>
    </source>
</evidence>
<evidence type="ECO:0000256" key="5">
    <source>
        <dbReference type="ARBA" id="ARBA00011738"/>
    </source>
</evidence>
<dbReference type="InterPro" id="IPR004619">
    <property type="entry name" value="Type_III_PanK"/>
</dbReference>
<reference evidence="17 18" key="1">
    <citation type="submission" date="2020-09" db="EMBL/GenBank/DDBJ databases">
        <authorList>
            <person name="Tanuku N.R.S."/>
        </authorList>
    </citation>
    <scope>NUCLEOTIDE SEQUENCE [LARGE SCALE GENOMIC DNA]</scope>
    <source>
        <strain evidence="17 18">AK62</strain>
    </source>
</reference>
<feature type="binding site" evidence="16">
    <location>
        <begin position="98"/>
        <end position="101"/>
    </location>
    <ligand>
        <name>substrate</name>
    </ligand>
</feature>
<comment type="cofactor">
    <cofactor evidence="16">
        <name>NH4(+)</name>
        <dbReference type="ChEBI" id="CHEBI:28938"/>
    </cofactor>
    <cofactor evidence="16">
        <name>K(+)</name>
        <dbReference type="ChEBI" id="CHEBI:29103"/>
    </cofactor>
    <text evidence="16">A monovalent cation. Ammonium or potassium.</text>
</comment>
<comment type="catalytic activity">
    <reaction evidence="1 16">
        <text>(R)-pantothenate + ATP = (R)-4'-phosphopantothenate + ADP + H(+)</text>
        <dbReference type="Rhea" id="RHEA:16373"/>
        <dbReference type="ChEBI" id="CHEBI:10986"/>
        <dbReference type="ChEBI" id="CHEBI:15378"/>
        <dbReference type="ChEBI" id="CHEBI:29032"/>
        <dbReference type="ChEBI" id="CHEBI:30616"/>
        <dbReference type="ChEBI" id="CHEBI:456216"/>
        <dbReference type="EC" id="2.7.1.33"/>
    </reaction>
</comment>
<feature type="binding site" evidence="16">
    <location>
        <begin position="7"/>
        <end position="14"/>
    </location>
    <ligand>
        <name>ATP</name>
        <dbReference type="ChEBI" id="CHEBI:30616"/>
    </ligand>
</feature>
<evidence type="ECO:0000256" key="9">
    <source>
        <dbReference type="ARBA" id="ARBA00022741"/>
    </source>
</evidence>
<feature type="binding site" evidence="16">
    <location>
        <position position="176"/>
    </location>
    <ligand>
        <name>substrate</name>
    </ligand>
</feature>
<keyword evidence="8 16" id="KW-0808">Transferase</keyword>
<feature type="binding site" evidence="16">
    <location>
        <position position="91"/>
    </location>
    <ligand>
        <name>substrate</name>
    </ligand>
</feature>
<evidence type="ECO:0000256" key="8">
    <source>
        <dbReference type="ARBA" id="ARBA00022679"/>
    </source>
</evidence>
<keyword evidence="18" id="KW-1185">Reference proteome</keyword>
<keyword evidence="11 16" id="KW-0067">ATP-binding</keyword>